<sequence>MTTQTILQPAVASHLHGLDQLSFQHGRITLPPNPFNQKTMKLHGTVAPPPTPQPTANPKQLVRDPGLLVVSNRMPVSVKRTAEGSYRLDKPSGGLVTGLSGIDKGASFSWYGWPGLPVPEEELQDLRSVLKEQHHAVAIPLDDDLADLHYNGFCNSTLWPLFHYEGCFSYNRGDWEAYQRVNQIFADRLAADCVDGDVVWVHDYHLMLVPEMLRKHGLLFNKKITIGFFLHTPFPAGDHFKILPTCKELLAGVLGSDMIGFHTASYAKNFKATCTSILGHKISHSKVFLGKRSVHVKVSPIGIDPDSFTRELAKPELRRLSDSLRDTYKDKRVLLGIDRLDYIKGLPRKIEALTQLLSQQPEWIGRLVLIQVVVPSRQDIGENQELFSTLNRLADEANRQYGKSVSATYHDLLTHIIFSGSDGYQPVTLLHSNVPFNELVTLYNAADICLVASTRDGMNLVASEYVASQQEHERKGVLVLSKFAGAAEQLAGSVQFNPWCLDDMVDALTKALTMSESERASRHEQNRKFVVQNTR</sequence>
<name>A0A0N1P2M2_9EURO</name>
<dbReference type="EMBL" id="LFJN01000001">
    <property type="protein sequence ID" value="KPI45536.1"/>
    <property type="molecule type" value="Genomic_DNA"/>
</dbReference>
<dbReference type="SUPFAM" id="SSF53756">
    <property type="entry name" value="UDP-Glycosyltransferase/glycogen phosphorylase"/>
    <property type="match status" value="1"/>
</dbReference>
<evidence type="ECO:0000256" key="2">
    <source>
        <dbReference type="ARBA" id="ARBA00022679"/>
    </source>
</evidence>
<evidence type="ECO:0000256" key="1">
    <source>
        <dbReference type="ARBA" id="ARBA00022676"/>
    </source>
</evidence>
<dbReference type="PANTHER" id="PTHR10788:SF75">
    <property type="entry name" value="SYNTHASE SUBUNIT OF TREHALOSE-6-PHOSPHATE SYNTHASE_PHOSPHATASE COMPLEX (EUROFUNG)"/>
    <property type="match status" value="1"/>
</dbReference>
<dbReference type="PANTHER" id="PTHR10788">
    <property type="entry name" value="TREHALOSE-6-PHOSPHATE SYNTHASE"/>
    <property type="match status" value="1"/>
</dbReference>
<accession>A0A0N1P2M2</accession>
<comment type="caution">
    <text evidence="4">The sequence shown here is derived from an EMBL/GenBank/DDBJ whole genome shotgun (WGS) entry which is preliminary data.</text>
</comment>
<gene>
    <name evidence="4" type="ORF">AB675_379</name>
</gene>
<dbReference type="FunFam" id="3.40.50.2000:FF:000010">
    <property type="entry name" value="Alpha,alpha-trehalose-phosphate synthase"/>
    <property type="match status" value="1"/>
</dbReference>
<dbReference type="GO" id="GO:0005829">
    <property type="term" value="C:cytosol"/>
    <property type="evidence" value="ECO:0007669"/>
    <property type="project" value="TreeGrafter"/>
</dbReference>
<dbReference type="GO" id="GO:0034605">
    <property type="term" value="P:cellular response to heat"/>
    <property type="evidence" value="ECO:0007669"/>
    <property type="project" value="TreeGrafter"/>
</dbReference>
<dbReference type="RefSeq" id="XP_018005499.1">
    <property type="nucleotide sequence ID" value="XM_018143882.1"/>
</dbReference>
<dbReference type="CDD" id="cd03788">
    <property type="entry name" value="GT20_TPS"/>
    <property type="match status" value="1"/>
</dbReference>
<reference evidence="4 5" key="1">
    <citation type="submission" date="2015-06" db="EMBL/GenBank/DDBJ databases">
        <title>Draft genome of the ant-associated black yeast Phialophora attae CBS 131958.</title>
        <authorList>
            <person name="Moreno L.F."/>
            <person name="Stielow B.J."/>
            <person name="de Hoog S."/>
            <person name="Vicente V.A."/>
            <person name="Weiss V.A."/>
            <person name="de Vries M."/>
            <person name="Cruz L.M."/>
            <person name="Souza E.M."/>
        </authorList>
    </citation>
    <scope>NUCLEOTIDE SEQUENCE [LARGE SCALE GENOMIC DNA]</scope>
    <source>
        <strain evidence="4 5">CBS 131958</strain>
    </source>
</reference>
<evidence type="ECO:0000256" key="3">
    <source>
        <dbReference type="SAM" id="MobiDB-lite"/>
    </source>
</evidence>
<feature type="compositionally biased region" description="Basic and acidic residues" evidence="3">
    <location>
        <begin position="516"/>
        <end position="527"/>
    </location>
</feature>
<dbReference type="Pfam" id="PF00982">
    <property type="entry name" value="Glyco_transf_20"/>
    <property type="match status" value="1"/>
</dbReference>
<proteinExistence type="predicted"/>
<dbReference type="GO" id="GO:0003825">
    <property type="term" value="F:alpha,alpha-trehalose-phosphate synthase (UDP-forming) activity"/>
    <property type="evidence" value="ECO:0007669"/>
    <property type="project" value="TreeGrafter"/>
</dbReference>
<dbReference type="GeneID" id="28735751"/>
<keyword evidence="2" id="KW-0808">Transferase</keyword>
<dbReference type="GO" id="GO:0004805">
    <property type="term" value="F:trehalose-phosphatase activity"/>
    <property type="evidence" value="ECO:0007669"/>
    <property type="project" value="TreeGrafter"/>
</dbReference>
<organism evidence="4 5">
    <name type="scientific">Cyphellophora attinorum</name>
    <dbReference type="NCBI Taxonomy" id="1664694"/>
    <lineage>
        <taxon>Eukaryota</taxon>
        <taxon>Fungi</taxon>
        <taxon>Dikarya</taxon>
        <taxon>Ascomycota</taxon>
        <taxon>Pezizomycotina</taxon>
        <taxon>Eurotiomycetes</taxon>
        <taxon>Chaetothyriomycetidae</taxon>
        <taxon>Chaetothyriales</taxon>
        <taxon>Cyphellophoraceae</taxon>
        <taxon>Cyphellophora</taxon>
    </lineage>
</organism>
<dbReference type="Gene3D" id="3.40.50.2000">
    <property type="entry name" value="Glycogen Phosphorylase B"/>
    <property type="match status" value="2"/>
</dbReference>
<keyword evidence="5" id="KW-1185">Reference proteome</keyword>
<protein>
    <submittedName>
        <fullName evidence="4">Alpha,alpha-trehalose-phosphate synthase [UDP-forming] 2</fullName>
    </submittedName>
</protein>
<evidence type="ECO:0000313" key="5">
    <source>
        <dbReference type="Proteomes" id="UP000038010"/>
    </source>
</evidence>
<dbReference type="InterPro" id="IPR001830">
    <property type="entry name" value="Glyco_trans_20"/>
</dbReference>
<dbReference type="VEuPathDB" id="FungiDB:AB675_379"/>
<feature type="region of interest" description="Disordered" evidence="3">
    <location>
        <begin position="515"/>
        <end position="535"/>
    </location>
</feature>
<evidence type="ECO:0000313" key="4">
    <source>
        <dbReference type="EMBL" id="KPI45536.1"/>
    </source>
</evidence>
<dbReference type="STRING" id="1664694.A0A0N1P2M2"/>
<dbReference type="OrthoDB" id="755951at2759"/>
<dbReference type="AlphaFoldDB" id="A0A0N1P2M2"/>
<dbReference type="GO" id="GO:0005946">
    <property type="term" value="C:alpha,alpha-trehalose-phosphate synthase complex (UDP-forming)"/>
    <property type="evidence" value="ECO:0007669"/>
    <property type="project" value="TreeGrafter"/>
</dbReference>
<keyword evidence="1" id="KW-0328">Glycosyltransferase</keyword>
<dbReference type="GO" id="GO:0005992">
    <property type="term" value="P:trehalose biosynthetic process"/>
    <property type="evidence" value="ECO:0007669"/>
    <property type="project" value="InterPro"/>
</dbReference>
<dbReference type="Proteomes" id="UP000038010">
    <property type="component" value="Unassembled WGS sequence"/>
</dbReference>